<dbReference type="GO" id="GO:0032993">
    <property type="term" value="C:protein-DNA complex"/>
    <property type="evidence" value="ECO:0007669"/>
    <property type="project" value="TreeGrafter"/>
</dbReference>
<dbReference type="Gene3D" id="3.40.50.2300">
    <property type="match status" value="1"/>
</dbReference>
<reference evidence="8" key="1">
    <citation type="submission" date="2019-08" db="EMBL/GenBank/DDBJ databases">
        <title>Genomic characterization of a novel candidate phylum (ARYD3) from a high temperature, high salinity tertiary oil reservoir in north central Oklahoma, USA.</title>
        <authorList>
            <person name="Youssef N.H."/>
            <person name="Yadav A."/>
            <person name="Elshahed M.S."/>
        </authorList>
    </citation>
    <scope>NUCLEOTIDE SEQUENCE [LARGE SCALE GENOMIC DNA]</scope>
    <source>
        <strain evidence="8">ARYD3</strain>
    </source>
</reference>
<dbReference type="SMART" id="SM00862">
    <property type="entry name" value="Trans_reg_C"/>
    <property type="match status" value="1"/>
</dbReference>
<dbReference type="PROSITE" id="PS50110">
    <property type="entry name" value="RESPONSE_REGULATORY"/>
    <property type="match status" value="1"/>
</dbReference>
<dbReference type="GO" id="GO:0000156">
    <property type="term" value="F:phosphorelay response regulator activity"/>
    <property type="evidence" value="ECO:0007669"/>
    <property type="project" value="TreeGrafter"/>
</dbReference>
<dbReference type="InterPro" id="IPR016032">
    <property type="entry name" value="Sig_transdc_resp-reg_C-effctor"/>
</dbReference>
<proteinExistence type="predicted"/>
<dbReference type="GO" id="GO:0006355">
    <property type="term" value="P:regulation of DNA-templated transcription"/>
    <property type="evidence" value="ECO:0007669"/>
    <property type="project" value="InterPro"/>
</dbReference>
<evidence type="ECO:0000313" key="8">
    <source>
        <dbReference type="EMBL" id="TYB32234.1"/>
    </source>
</evidence>
<name>A0A5D0MEW0_9BACT</name>
<keyword evidence="9" id="KW-1185">Reference proteome</keyword>
<accession>A0A5D0MEW0</accession>
<dbReference type="GO" id="GO:0005829">
    <property type="term" value="C:cytosol"/>
    <property type="evidence" value="ECO:0007669"/>
    <property type="project" value="TreeGrafter"/>
</dbReference>
<dbReference type="Pfam" id="PF00072">
    <property type="entry name" value="Response_reg"/>
    <property type="match status" value="1"/>
</dbReference>
<dbReference type="SUPFAM" id="SSF52172">
    <property type="entry name" value="CheY-like"/>
    <property type="match status" value="1"/>
</dbReference>
<dbReference type="SMART" id="SM00448">
    <property type="entry name" value="REC"/>
    <property type="match status" value="1"/>
</dbReference>
<dbReference type="PANTHER" id="PTHR48111:SF40">
    <property type="entry name" value="PHOSPHATE REGULON TRANSCRIPTIONAL REGULATORY PROTEIN PHOB"/>
    <property type="match status" value="1"/>
</dbReference>
<keyword evidence="2" id="KW-0902">Two-component regulatory system</keyword>
<evidence type="ECO:0000256" key="5">
    <source>
        <dbReference type="PROSITE-ProRule" id="PRU01091"/>
    </source>
</evidence>
<dbReference type="AlphaFoldDB" id="A0A5D0MEW0"/>
<dbReference type="InterPro" id="IPR001867">
    <property type="entry name" value="OmpR/PhoB-type_DNA-bd"/>
</dbReference>
<keyword evidence="1 4" id="KW-0597">Phosphoprotein</keyword>
<evidence type="ECO:0000256" key="2">
    <source>
        <dbReference type="ARBA" id="ARBA00023012"/>
    </source>
</evidence>
<dbReference type="Pfam" id="PF00486">
    <property type="entry name" value="Trans_reg_C"/>
    <property type="match status" value="1"/>
</dbReference>
<dbReference type="InterPro" id="IPR039420">
    <property type="entry name" value="WalR-like"/>
</dbReference>
<dbReference type="PANTHER" id="PTHR48111">
    <property type="entry name" value="REGULATOR OF RPOS"/>
    <property type="match status" value="1"/>
</dbReference>
<gene>
    <name evidence="8" type="ORF">FXF47_00210</name>
</gene>
<dbReference type="Gene3D" id="6.10.250.690">
    <property type="match status" value="1"/>
</dbReference>
<dbReference type="PROSITE" id="PS51755">
    <property type="entry name" value="OMPR_PHOB"/>
    <property type="match status" value="1"/>
</dbReference>
<dbReference type="InterPro" id="IPR036388">
    <property type="entry name" value="WH-like_DNA-bd_sf"/>
</dbReference>
<evidence type="ECO:0000259" key="6">
    <source>
        <dbReference type="PROSITE" id="PS50110"/>
    </source>
</evidence>
<keyword evidence="3 5" id="KW-0238">DNA-binding</keyword>
<comment type="caution">
    <text evidence="8">The sequence shown here is derived from an EMBL/GenBank/DDBJ whole genome shotgun (WGS) entry which is preliminary data.</text>
</comment>
<dbReference type="CDD" id="cd00383">
    <property type="entry name" value="trans_reg_C"/>
    <property type="match status" value="1"/>
</dbReference>
<evidence type="ECO:0000256" key="3">
    <source>
        <dbReference type="ARBA" id="ARBA00023125"/>
    </source>
</evidence>
<feature type="domain" description="Response regulatory" evidence="6">
    <location>
        <begin position="6"/>
        <end position="122"/>
    </location>
</feature>
<feature type="modified residue" description="4-aspartylphosphate" evidence="4">
    <location>
        <position position="55"/>
    </location>
</feature>
<evidence type="ECO:0000256" key="1">
    <source>
        <dbReference type="ARBA" id="ARBA00022553"/>
    </source>
</evidence>
<organism evidence="8 9">
    <name type="scientific">Candidatus Mcinerneyibacterium aminivorans</name>
    <dbReference type="NCBI Taxonomy" id="2703815"/>
    <lineage>
        <taxon>Bacteria</taxon>
        <taxon>Candidatus Macinerneyibacteriota</taxon>
        <taxon>Candidatus Mcinerneyibacteria</taxon>
        <taxon>Candidatus Mcinerneyibacteriales</taxon>
        <taxon>Candidatus Mcinerneyibacteriaceae</taxon>
        <taxon>Candidatus Mcinerneyibacterium</taxon>
    </lineage>
</organism>
<sequence>MSDTKMIYIVEDEEDIAELVSVNLEKSSFRTKKFYDIFTFKNKLAVEKPDLIVLDLMLPDGDGLDVCRDLKENPEYRDIPVIILTAKSEEMDKVLGLELGADDYVTKPFSPRELVARVKNILKRFNKVFENEKEIIKISDEIKINTKKHEVVVDNEKIDLTATEFKILKILAKRKGWVFSREQILNRLWGNEKNVIDRTVDVHIRHLRKKLGDSKNIIKNVRGVGYKIDV</sequence>
<dbReference type="Proteomes" id="UP000324143">
    <property type="component" value="Unassembled WGS sequence"/>
</dbReference>
<dbReference type="GO" id="GO:0000976">
    <property type="term" value="F:transcription cis-regulatory region binding"/>
    <property type="evidence" value="ECO:0007669"/>
    <property type="project" value="TreeGrafter"/>
</dbReference>
<dbReference type="InterPro" id="IPR001789">
    <property type="entry name" value="Sig_transdc_resp-reg_receiver"/>
</dbReference>
<protein>
    <submittedName>
        <fullName evidence="8">Response regulator transcription factor</fullName>
    </submittedName>
</protein>
<dbReference type="Gene3D" id="1.10.10.10">
    <property type="entry name" value="Winged helix-like DNA-binding domain superfamily/Winged helix DNA-binding domain"/>
    <property type="match status" value="1"/>
</dbReference>
<evidence type="ECO:0000313" key="9">
    <source>
        <dbReference type="Proteomes" id="UP000324143"/>
    </source>
</evidence>
<dbReference type="SUPFAM" id="SSF46894">
    <property type="entry name" value="C-terminal effector domain of the bipartite response regulators"/>
    <property type="match status" value="1"/>
</dbReference>
<feature type="domain" description="OmpR/PhoB-type" evidence="7">
    <location>
        <begin position="133"/>
        <end position="230"/>
    </location>
</feature>
<feature type="DNA-binding region" description="OmpR/PhoB-type" evidence="5">
    <location>
        <begin position="133"/>
        <end position="230"/>
    </location>
</feature>
<evidence type="ECO:0000259" key="7">
    <source>
        <dbReference type="PROSITE" id="PS51755"/>
    </source>
</evidence>
<evidence type="ECO:0000256" key="4">
    <source>
        <dbReference type="PROSITE-ProRule" id="PRU00169"/>
    </source>
</evidence>
<dbReference type="FunFam" id="1.10.10.10:FF:000018">
    <property type="entry name" value="DNA-binding response regulator ResD"/>
    <property type="match status" value="1"/>
</dbReference>
<dbReference type="InterPro" id="IPR011006">
    <property type="entry name" value="CheY-like_superfamily"/>
</dbReference>
<dbReference type="EMBL" id="VSIX01000003">
    <property type="protein sequence ID" value="TYB32234.1"/>
    <property type="molecule type" value="Genomic_DNA"/>
</dbReference>